<evidence type="ECO:0000313" key="1">
    <source>
        <dbReference type="EMBL" id="PMC82502.1"/>
    </source>
</evidence>
<gene>
    <name evidence="1" type="ORF">CJ192_01875</name>
</gene>
<proteinExistence type="predicted"/>
<comment type="caution">
    <text evidence="1">The sequence shown here is derived from an EMBL/GenBank/DDBJ whole genome shotgun (WGS) entry which is preliminary data.</text>
</comment>
<dbReference type="RefSeq" id="WP_102197557.1">
    <property type="nucleotide sequence ID" value="NZ_PNHP01000001.1"/>
</dbReference>
<sequence>METLEKAIFQTIDQIKEISLKQISSYGAELLNHGIRLEKSENKREVVMCEGTPTIKIGVSPIRTYLKIELYENIYITNLLFTEARGHCGKIRENIMENKMNMREEKLLEI</sequence>
<protein>
    <submittedName>
        <fullName evidence="1">Uncharacterized protein</fullName>
    </submittedName>
</protein>
<dbReference type="Proteomes" id="UP000235658">
    <property type="component" value="Unassembled WGS sequence"/>
</dbReference>
<accession>A0A2N6UKW4</accession>
<evidence type="ECO:0000313" key="2">
    <source>
        <dbReference type="Proteomes" id="UP000235658"/>
    </source>
</evidence>
<dbReference type="AlphaFoldDB" id="A0A2N6UKW4"/>
<name>A0A2N6UKW4_9FIRM</name>
<organism evidence="1 2">
    <name type="scientific">Anaerococcus hydrogenalis</name>
    <dbReference type="NCBI Taxonomy" id="33029"/>
    <lineage>
        <taxon>Bacteria</taxon>
        <taxon>Bacillati</taxon>
        <taxon>Bacillota</taxon>
        <taxon>Tissierellia</taxon>
        <taxon>Tissierellales</taxon>
        <taxon>Peptoniphilaceae</taxon>
        <taxon>Anaerococcus</taxon>
    </lineage>
</organism>
<dbReference type="EMBL" id="PNHP01000001">
    <property type="protein sequence ID" value="PMC82502.1"/>
    <property type="molecule type" value="Genomic_DNA"/>
</dbReference>
<reference evidence="1 2" key="1">
    <citation type="submission" date="2017-09" db="EMBL/GenBank/DDBJ databases">
        <title>Bacterial strain isolated from the female urinary microbiota.</title>
        <authorList>
            <person name="Thomas-White K."/>
            <person name="Kumar N."/>
            <person name="Forster S."/>
            <person name="Putonti C."/>
            <person name="Lawley T."/>
            <person name="Wolfe A.J."/>
        </authorList>
    </citation>
    <scope>NUCLEOTIDE SEQUENCE [LARGE SCALE GENOMIC DNA]</scope>
    <source>
        <strain evidence="1 2">UMB0204</strain>
    </source>
</reference>
<dbReference type="GeneID" id="84577925"/>